<dbReference type="Pfam" id="PF00182">
    <property type="entry name" value="Glyco_hydro_19"/>
    <property type="match status" value="1"/>
</dbReference>
<dbReference type="SUPFAM" id="SSF53955">
    <property type="entry name" value="Lysozyme-like"/>
    <property type="match status" value="2"/>
</dbReference>
<dbReference type="Proteomes" id="UP001172457">
    <property type="component" value="Chromosome 3"/>
</dbReference>
<dbReference type="InterPro" id="IPR000726">
    <property type="entry name" value="Glyco_hydro_19_cat"/>
</dbReference>
<proteinExistence type="predicted"/>
<gene>
    <name evidence="6" type="ORF">OSB04_011393</name>
</gene>
<feature type="chain" id="PRO_5041243639" description="Glycoside hydrolase family 19 catalytic domain-containing protein" evidence="4">
    <location>
        <begin position="24"/>
        <end position="167"/>
    </location>
</feature>
<dbReference type="GO" id="GO:0006032">
    <property type="term" value="P:chitin catabolic process"/>
    <property type="evidence" value="ECO:0007669"/>
    <property type="project" value="UniProtKB-KW"/>
</dbReference>
<evidence type="ECO:0000256" key="2">
    <source>
        <dbReference type="ARBA" id="ARBA00022821"/>
    </source>
</evidence>
<dbReference type="PANTHER" id="PTHR22595">
    <property type="entry name" value="CHITINASE-RELATED"/>
    <property type="match status" value="1"/>
</dbReference>
<dbReference type="PANTHER" id="PTHR22595:SF194">
    <property type="entry name" value="CHITINASE FAMILY PROTEIN"/>
    <property type="match status" value="1"/>
</dbReference>
<feature type="domain" description="Glycoside hydrolase family 19 catalytic" evidence="5">
    <location>
        <begin position="63"/>
        <end position="85"/>
    </location>
</feature>
<keyword evidence="7" id="KW-1185">Reference proteome</keyword>
<comment type="function">
    <text evidence="1">Defense against chitin-containing fungal pathogens.</text>
</comment>
<keyword evidence="3" id="KW-0624">Polysaccharide degradation</keyword>
<dbReference type="Gene3D" id="1.10.530.10">
    <property type="match status" value="2"/>
</dbReference>
<keyword evidence="2" id="KW-0611">Plant defense</keyword>
<dbReference type="AlphaFoldDB" id="A0AA38TB24"/>
<dbReference type="GO" id="GO:0004568">
    <property type="term" value="F:chitinase activity"/>
    <property type="evidence" value="ECO:0007669"/>
    <property type="project" value="InterPro"/>
</dbReference>
<evidence type="ECO:0000259" key="5">
    <source>
        <dbReference type="PROSITE" id="PS00773"/>
    </source>
</evidence>
<keyword evidence="3" id="KW-0146">Chitin degradation</keyword>
<evidence type="ECO:0000256" key="4">
    <source>
        <dbReference type="SAM" id="SignalP"/>
    </source>
</evidence>
<evidence type="ECO:0000313" key="6">
    <source>
        <dbReference type="EMBL" id="KAJ9556779.1"/>
    </source>
</evidence>
<dbReference type="PROSITE" id="PS00773">
    <property type="entry name" value="CHITINASE_19_1"/>
    <property type="match status" value="1"/>
</dbReference>
<organism evidence="6 7">
    <name type="scientific">Centaurea solstitialis</name>
    <name type="common">yellow star-thistle</name>
    <dbReference type="NCBI Taxonomy" id="347529"/>
    <lineage>
        <taxon>Eukaryota</taxon>
        <taxon>Viridiplantae</taxon>
        <taxon>Streptophyta</taxon>
        <taxon>Embryophyta</taxon>
        <taxon>Tracheophyta</taxon>
        <taxon>Spermatophyta</taxon>
        <taxon>Magnoliopsida</taxon>
        <taxon>eudicotyledons</taxon>
        <taxon>Gunneridae</taxon>
        <taxon>Pentapetalae</taxon>
        <taxon>asterids</taxon>
        <taxon>campanulids</taxon>
        <taxon>Asterales</taxon>
        <taxon>Asteraceae</taxon>
        <taxon>Carduoideae</taxon>
        <taxon>Cardueae</taxon>
        <taxon>Centaureinae</taxon>
        <taxon>Centaurea</taxon>
    </lineage>
</organism>
<evidence type="ECO:0000313" key="7">
    <source>
        <dbReference type="Proteomes" id="UP001172457"/>
    </source>
</evidence>
<sequence>MKTTLLFAGIFLAGILLLELVTAQNCCKSGPCSKPPPTNNANIPGIVTPAFFNKIVAKAGNKCPGKGFYTRSAFLKAIKAYPRFAKSGSIADSKREIAAFFAQITHETGWFIGILLLARGLALQSGTSMGGEGECNGGAPNAVSARVRYYTNYCNQLGVKPGTNLRC</sequence>
<dbReference type="GO" id="GO:0006952">
    <property type="term" value="P:defense response"/>
    <property type="evidence" value="ECO:0007669"/>
    <property type="project" value="UniProtKB-KW"/>
</dbReference>
<dbReference type="GO" id="GO:0016998">
    <property type="term" value="P:cell wall macromolecule catabolic process"/>
    <property type="evidence" value="ECO:0007669"/>
    <property type="project" value="InterPro"/>
</dbReference>
<dbReference type="EMBL" id="JARYMX010000003">
    <property type="protein sequence ID" value="KAJ9556779.1"/>
    <property type="molecule type" value="Genomic_DNA"/>
</dbReference>
<evidence type="ECO:0000256" key="1">
    <source>
        <dbReference type="ARBA" id="ARBA00003102"/>
    </source>
</evidence>
<feature type="signal peptide" evidence="4">
    <location>
        <begin position="1"/>
        <end position="23"/>
    </location>
</feature>
<keyword evidence="4" id="KW-0732">Signal</keyword>
<dbReference type="InterPro" id="IPR023346">
    <property type="entry name" value="Lysozyme-like_dom_sf"/>
</dbReference>
<accession>A0AA38TB24</accession>
<evidence type="ECO:0000256" key="3">
    <source>
        <dbReference type="ARBA" id="ARBA00023024"/>
    </source>
</evidence>
<name>A0AA38TB24_9ASTR</name>
<reference evidence="6" key="1">
    <citation type="submission" date="2023-03" db="EMBL/GenBank/DDBJ databases">
        <title>Chromosome-scale reference genome and RAD-based genetic map of yellow starthistle (Centaurea solstitialis) reveal putative structural variation and QTLs associated with invader traits.</title>
        <authorList>
            <person name="Reatini B."/>
            <person name="Cang F.A."/>
            <person name="Jiang Q."/>
            <person name="Mckibben M.T.W."/>
            <person name="Barker M.S."/>
            <person name="Rieseberg L.H."/>
            <person name="Dlugosch K.M."/>
        </authorList>
    </citation>
    <scope>NUCLEOTIDE SEQUENCE</scope>
    <source>
        <strain evidence="6">CAN-66</strain>
        <tissue evidence="6">Leaf</tissue>
    </source>
</reference>
<protein>
    <recommendedName>
        <fullName evidence="5">Glycoside hydrolase family 19 catalytic domain-containing protein</fullName>
    </recommendedName>
</protein>
<keyword evidence="3" id="KW-0119">Carbohydrate metabolism</keyword>
<comment type="caution">
    <text evidence="6">The sequence shown here is derived from an EMBL/GenBank/DDBJ whole genome shotgun (WGS) entry which is preliminary data.</text>
</comment>